<evidence type="ECO:0000313" key="2">
    <source>
        <dbReference type="EMBL" id="BBL80741.1"/>
    </source>
</evidence>
<dbReference type="GO" id="GO:0006313">
    <property type="term" value="P:DNA transposition"/>
    <property type="evidence" value="ECO:0007669"/>
    <property type="project" value="InterPro"/>
</dbReference>
<evidence type="ECO:0000259" key="1">
    <source>
        <dbReference type="Pfam" id="PF01609"/>
    </source>
</evidence>
<organism evidence="2 3">
    <name type="scientific">Rubrobacter xylanophilus</name>
    <dbReference type="NCBI Taxonomy" id="49319"/>
    <lineage>
        <taxon>Bacteria</taxon>
        <taxon>Bacillati</taxon>
        <taxon>Actinomycetota</taxon>
        <taxon>Rubrobacteria</taxon>
        <taxon>Rubrobacterales</taxon>
        <taxon>Rubrobacteraceae</taxon>
        <taxon>Rubrobacter</taxon>
    </lineage>
</organism>
<protein>
    <submittedName>
        <fullName evidence="2">Transposase</fullName>
    </submittedName>
</protein>
<feature type="domain" description="Transposase IS4-like" evidence="1">
    <location>
        <begin position="99"/>
        <end position="261"/>
    </location>
</feature>
<sequence>MIVLFCLTDDAYRLLNPKSRRYESLKRLSDSEVITLALFQQLRGVESERSFLRDCKRFFSHLFPGVVGLHPSSFHRRVRKLRRFLEPLRRALLEELVGDPETLIVDSTLLSVLHPRQVKQSAAGFEGAGWSRRWGSFCVYGVKLHLVCSTNRVPISYEMTAANEADVLLVEELLAGAALEEGEVARRLFGDLAYESGALRRRLAESGILLSTEGASRRPATRQQIEVCFAHLKGAFGLGETLAKTLVGLAIRIAAKVTAYTYGLYVNRLLGRPQGRIKELWA</sequence>
<reference evidence="2" key="1">
    <citation type="journal article" date="2019" name="Microbiol. Resour. Announc.">
        <title>Complete Genome Sequence of Rubrobacter xylanophilus Strain AA3-22, Isolated from Arima Onsen in Japan.</title>
        <authorList>
            <person name="Tomariguchi N."/>
            <person name="Miyazaki K."/>
        </authorList>
    </citation>
    <scope>NUCLEOTIDE SEQUENCE [LARGE SCALE GENOMIC DNA]</scope>
    <source>
        <strain evidence="2">AA3-22</strain>
    </source>
</reference>
<keyword evidence="3" id="KW-1185">Reference proteome</keyword>
<dbReference type="GO" id="GO:0004803">
    <property type="term" value="F:transposase activity"/>
    <property type="evidence" value="ECO:0007669"/>
    <property type="project" value="InterPro"/>
</dbReference>
<dbReference type="AlphaFoldDB" id="A0A510HL38"/>
<gene>
    <name evidence="2" type="ORF">RxyAA322_25950</name>
</gene>
<dbReference type="Proteomes" id="UP000318065">
    <property type="component" value="Chromosome"/>
</dbReference>
<proteinExistence type="predicted"/>
<name>A0A510HL38_9ACTN</name>
<dbReference type="InterPro" id="IPR002559">
    <property type="entry name" value="Transposase_11"/>
</dbReference>
<dbReference type="GO" id="GO:0003677">
    <property type="term" value="F:DNA binding"/>
    <property type="evidence" value="ECO:0007669"/>
    <property type="project" value="InterPro"/>
</dbReference>
<dbReference type="Pfam" id="PF01609">
    <property type="entry name" value="DDE_Tnp_1"/>
    <property type="match status" value="1"/>
</dbReference>
<dbReference type="RefSeq" id="WP_172620853.1">
    <property type="nucleotide sequence ID" value="NZ_AP019791.1"/>
</dbReference>
<accession>A0A510HL38</accession>
<dbReference type="EMBL" id="AP019791">
    <property type="protein sequence ID" value="BBL80741.1"/>
    <property type="molecule type" value="Genomic_DNA"/>
</dbReference>
<evidence type="ECO:0000313" key="3">
    <source>
        <dbReference type="Proteomes" id="UP000318065"/>
    </source>
</evidence>